<dbReference type="Pfam" id="PF13439">
    <property type="entry name" value="Glyco_transf_4"/>
    <property type="match status" value="1"/>
</dbReference>
<dbReference type="Gene3D" id="3.40.50.2000">
    <property type="entry name" value="Glycogen Phosphorylase B"/>
    <property type="match status" value="2"/>
</dbReference>
<feature type="compositionally biased region" description="Low complexity" evidence="1">
    <location>
        <begin position="424"/>
        <end position="434"/>
    </location>
</feature>
<keyword evidence="5" id="KW-1185">Reference proteome</keyword>
<keyword evidence="4" id="KW-0808">Transferase</keyword>
<reference evidence="4 5" key="1">
    <citation type="submission" date="2018-01" db="EMBL/GenBank/DDBJ databases">
        <title>Whole genome analyses suggest that Burkholderia sensu lato contains two further novel genera in the rhizoxinica-symbiotica group Mycetohabitans gen. nov., and Trinickia gen. nov.: implications for the evolution of diazotrophy and nodulation in the Burkholderiaceae.</title>
        <authorList>
            <person name="Estrada-de los Santos P."/>
            <person name="Palmer M."/>
            <person name="Chavez-Ramirez B."/>
            <person name="Beukes C."/>
            <person name="Steenkamp E.T."/>
            <person name="Hirsch A.M."/>
            <person name="Manyaka P."/>
            <person name="Maluk M."/>
            <person name="Lafos M."/>
            <person name="Crook M."/>
            <person name="Gross E."/>
            <person name="Simon M.F."/>
            <person name="Bueno dos Reis Junior F."/>
            <person name="Poole P.S."/>
            <person name="Venter S.N."/>
            <person name="James E.K."/>
        </authorList>
    </citation>
    <scope>NUCLEOTIDE SEQUENCE [LARGE SCALE GENOMIC DNA]</scope>
    <source>
        <strain evidence="4 5">JPY 581</strain>
    </source>
</reference>
<dbReference type="Proteomes" id="UP000235777">
    <property type="component" value="Unassembled WGS sequence"/>
</dbReference>
<dbReference type="STRING" id="863227.GCA_000373005_05350"/>
<evidence type="ECO:0000259" key="3">
    <source>
        <dbReference type="Pfam" id="PF13439"/>
    </source>
</evidence>
<dbReference type="PANTHER" id="PTHR45947">
    <property type="entry name" value="SULFOQUINOVOSYL TRANSFERASE SQD2"/>
    <property type="match status" value="1"/>
</dbReference>
<comment type="caution">
    <text evidence="4">The sequence shown here is derived from an EMBL/GenBank/DDBJ whole genome shotgun (WGS) entry which is preliminary data.</text>
</comment>
<feature type="domain" description="Glycosyltransferase subfamily 4-like N-terminal" evidence="3">
    <location>
        <begin position="22"/>
        <end position="198"/>
    </location>
</feature>
<feature type="region of interest" description="Disordered" evidence="1">
    <location>
        <begin position="409"/>
        <end position="434"/>
    </location>
</feature>
<dbReference type="InterPro" id="IPR001296">
    <property type="entry name" value="Glyco_trans_1"/>
</dbReference>
<dbReference type="PANTHER" id="PTHR45947:SF3">
    <property type="entry name" value="SULFOQUINOVOSYL TRANSFERASE SQD2"/>
    <property type="match status" value="1"/>
</dbReference>
<dbReference type="OrthoDB" id="433681at2"/>
<sequence length="434" mass="47507">MKIALVSEHASPLAVAGGVDSGGQNIYVANIARQLRRAGHQVDVFTRRDRALLPAISDMDGVRVVHVPAGPPMQMPKEALLPYMPEFADFLLGFCRRERRRYDVIHANFFMSGLAALKAKETLGIPLVMTFHALGKVRRLHQGADDGFPDERFSIEERLVREADAIIAECPQDELDLREHYAPDPKRIRIVPCGFDTSEFSPADRADCRAALGWPRDRFTVLQLGRIVPRKGIDNVVRALAILRTRMGIDAHLYVVGGNADIPNEIATPEIARLRGVAAGCGADADVTFVGRRGRAQLRNYYGAADVFVTTPWYEPFGITPIEAMACARPVVGADVGGIRYSVVDGQTGFLVPPRDPEALAERLARLAQDPELAERMGAAGLERAHEHFTWSGVAEQLEAVYGQLARVPAEPTSDARPAKRVRVSAARSAAQRA</sequence>
<evidence type="ECO:0000256" key="1">
    <source>
        <dbReference type="SAM" id="MobiDB-lite"/>
    </source>
</evidence>
<evidence type="ECO:0000313" key="5">
    <source>
        <dbReference type="Proteomes" id="UP000235777"/>
    </source>
</evidence>
<dbReference type="EMBL" id="PNYC01000009">
    <property type="protein sequence ID" value="PMS35825.1"/>
    <property type="molecule type" value="Genomic_DNA"/>
</dbReference>
<name>A0A2N7X2X0_9BURK</name>
<protein>
    <submittedName>
        <fullName evidence="4">Glycosyltransferase family 1 protein</fullName>
    </submittedName>
</protein>
<proteinExistence type="predicted"/>
<dbReference type="InterPro" id="IPR028098">
    <property type="entry name" value="Glyco_trans_4-like_N"/>
</dbReference>
<evidence type="ECO:0000259" key="2">
    <source>
        <dbReference type="Pfam" id="PF00534"/>
    </source>
</evidence>
<dbReference type="InterPro" id="IPR050194">
    <property type="entry name" value="Glycosyltransferase_grp1"/>
</dbReference>
<feature type="domain" description="Glycosyl transferase family 1" evidence="2">
    <location>
        <begin position="207"/>
        <end position="381"/>
    </location>
</feature>
<dbReference type="AlphaFoldDB" id="A0A2N7X2X0"/>
<dbReference type="RefSeq" id="WP_018443962.1">
    <property type="nucleotide sequence ID" value="NZ_KB890218.1"/>
</dbReference>
<organism evidence="4 5">
    <name type="scientific">Trinickia symbiotica</name>
    <dbReference type="NCBI Taxonomy" id="863227"/>
    <lineage>
        <taxon>Bacteria</taxon>
        <taxon>Pseudomonadati</taxon>
        <taxon>Pseudomonadota</taxon>
        <taxon>Betaproteobacteria</taxon>
        <taxon>Burkholderiales</taxon>
        <taxon>Burkholderiaceae</taxon>
        <taxon>Trinickia</taxon>
    </lineage>
</organism>
<dbReference type="Pfam" id="PF00534">
    <property type="entry name" value="Glycos_transf_1"/>
    <property type="match status" value="1"/>
</dbReference>
<evidence type="ECO:0000313" key="4">
    <source>
        <dbReference type="EMBL" id="PMS35825.1"/>
    </source>
</evidence>
<gene>
    <name evidence="4" type="ORF">C0Z20_15965</name>
</gene>
<dbReference type="CDD" id="cd03800">
    <property type="entry name" value="GT4_sucrose_synthase"/>
    <property type="match status" value="1"/>
</dbReference>
<dbReference type="GO" id="GO:0016757">
    <property type="term" value="F:glycosyltransferase activity"/>
    <property type="evidence" value="ECO:0007669"/>
    <property type="project" value="InterPro"/>
</dbReference>
<dbReference type="SUPFAM" id="SSF53756">
    <property type="entry name" value="UDP-Glycosyltransferase/glycogen phosphorylase"/>
    <property type="match status" value="1"/>
</dbReference>
<accession>A0A2N7X2X0</accession>